<name>A0ABR0T6Z9_AURPU</name>
<dbReference type="InterPro" id="IPR002328">
    <property type="entry name" value="ADH_Zn_CS"/>
</dbReference>
<evidence type="ECO:0000256" key="4">
    <source>
        <dbReference type="ARBA" id="ARBA00022833"/>
    </source>
</evidence>
<dbReference type="InterPro" id="IPR020843">
    <property type="entry name" value="ER"/>
</dbReference>
<dbReference type="SUPFAM" id="SSF50129">
    <property type="entry name" value="GroES-like"/>
    <property type="match status" value="1"/>
</dbReference>
<dbReference type="Gene3D" id="3.40.50.720">
    <property type="entry name" value="NAD(P)-binding Rossmann-like Domain"/>
    <property type="match status" value="1"/>
</dbReference>
<keyword evidence="9" id="KW-1185">Reference proteome</keyword>
<dbReference type="Pfam" id="PF08240">
    <property type="entry name" value="ADH_N"/>
    <property type="match status" value="1"/>
</dbReference>
<protein>
    <recommendedName>
        <fullName evidence="7">Enoyl reductase (ER) domain-containing protein</fullName>
    </recommendedName>
</protein>
<evidence type="ECO:0000256" key="6">
    <source>
        <dbReference type="RuleBase" id="RU361277"/>
    </source>
</evidence>
<dbReference type="InterPro" id="IPR013149">
    <property type="entry name" value="ADH-like_C"/>
</dbReference>
<accession>A0ABR0T6Z9</accession>
<proteinExistence type="inferred from homology"/>
<dbReference type="Pfam" id="PF00107">
    <property type="entry name" value="ADH_zinc_N"/>
    <property type="match status" value="1"/>
</dbReference>
<gene>
    <name evidence="8" type="ORF">QM012_005112</name>
</gene>
<dbReference type="PROSITE" id="PS00059">
    <property type="entry name" value="ADH_ZINC"/>
    <property type="match status" value="1"/>
</dbReference>
<evidence type="ECO:0000313" key="8">
    <source>
        <dbReference type="EMBL" id="KAK5999706.1"/>
    </source>
</evidence>
<keyword evidence="5" id="KW-0560">Oxidoreductase</keyword>
<dbReference type="InterPro" id="IPR036291">
    <property type="entry name" value="NAD(P)-bd_dom_sf"/>
</dbReference>
<comment type="caution">
    <text evidence="8">The sequence shown here is derived from an EMBL/GenBank/DDBJ whole genome shotgun (WGS) entry which is preliminary data.</text>
</comment>
<sequence>MKAFKLEQWNHPGTYVEIPKPIPGHGECLIKIRAAGLCRSDLDMLDSKPNSAPWATAISPGYILGHENAGIIEALGEGISDLKVGEGVVVHHLKHCGVCAFCVNGAEQHCEKYKRGDVVLTRGAGIDGGLAEYLVAPRSELVSIGDRDPVLYAPLTDAGVTAYHAVKSFIHRVRPNSTTAVIGIGGLGAYGVQFIKILSAAKIFAIDKSEGCLTTAKELGADEVLLSDASTATKILDMTNGNGIDYIVDFVGNDQTLALAAKISRPQGRIVVVGMEGGSVKLGWNHMATSCEFALSMGSTRQDLEDVCSLATAGKLRIDMQRFSFDQIQEAYDLLRAGRLTGRAVIVM</sequence>
<feature type="domain" description="Enoyl reductase (ER)" evidence="7">
    <location>
        <begin position="13"/>
        <end position="346"/>
    </location>
</feature>
<evidence type="ECO:0000313" key="9">
    <source>
        <dbReference type="Proteomes" id="UP001341245"/>
    </source>
</evidence>
<dbReference type="InterPro" id="IPR011032">
    <property type="entry name" value="GroES-like_sf"/>
</dbReference>
<keyword evidence="3 6" id="KW-0479">Metal-binding</keyword>
<dbReference type="InterPro" id="IPR013154">
    <property type="entry name" value="ADH-like_N"/>
</dbReference>
<comment type="cofactor">
    <cofactor evidence="1 6">
        <name>Zn(2+)</name>
        <dbReference type="ChEBI" id="CHEBI:29105"/>
    </cofactor>
</comment>
<organism evidence="8 9">
    <name type="scientific">Aureobasidium pullulans</name>
    <name type="common">Black yeast</name>
    <name type="synonym">Pullularia pullulans</name>
    <dbReference type="NCBI Taxonomy" id="5580"/>
    <lineage>
        <taxon>Eukaryota</taxon>
        <taxon>Fungi</taxon>
        <taxon>Dikarya</taxon>
        <taxon>Ascomycota</taxon>
        <taxon>Pezizomycotina</taxon>
        <taxon>Dothideomycetes</taxon>
        <taxon>Dothideomycetidae</taxon>
        <taxon>Dothideales</taxon>
        <taxon>Saccotheciaceae</taxon>
        <taxon>Aureobasidium</taxon>
    </lineage>
</organism>
<dbReference type="PANTHER" id="PTHR42940">
    <property type="entry name" value="ALCOHOL DEHYDROGENASE 1-RELATED"/>
    <property type="match status" value="1"/>
</dbReference>
<evidence type="ECO:0000259" key="7">
    <source>
        <dbReference type="SMART" id="SM00829"/>
    </source>
</evidence>
<comment type="similarity">
    <text evidence="2 6">Belongs to the zinc-containing alcohol dehydrogenase family.</text>
</comment>
<dbReference type="SMART" id="SM00829">
    <property type="entry name" value="PKS_ER"/>
    <property type="match status" value="1"/>
</dbReference>
<dbReference type="SUPFAM" id="SSF51735">
    <property type="entry name" value="NAD(P)-binding Rossmann-fold domains"/>
    <property type="match status" value="1"/>
</dbReference>
<reference evidence="8 9" key="1">
    <citation type="submission" date="2023-11" db="EMBL/GenBank/DDBJ databases">
        <title>Draft genome sequence and annotation of the polyextremotolerant black yeast-like fungus Aureobasidium pullulans NRRL 62042.</title>
        <authorList>
            <person name="Dielentheis-Frenken M.R.E."/>
            <person name="Wibberg D."/>
            <person name="Blank L.M."/>
            <person name="Tiso T."/>
        </authorList>
    </citation>
    <scope>NUCLEOTIDE SEQUENCE [LARGE SCALE GENOMIC DNA]</scope>
    <source>
        <strain evidence="8 9">NRRL 62042</strain>
    </source>
</reference>
<dbReference type="PANTHER" id="PTHR42940:SF8">
    <property type="entry name" value="VACUOLAR PROTEIN SORTING-ASSOCIATED PROTEIN 11"/>
    <property type="match status" value="1"/>
</dbReference>
<dbReference type="Proteomes" id="UP001341245">
    <property type="component" value="Unassembled WGS sequence"/>
</dbReference>
<dbReference type="Gene3D" id="3.90.180.10">
    <property type="entry name" value="Medium-chain alcohol dehydrogenases, catalytic domain"/>
    <property type="match status" value="1"/>
</dbReference>
<evidence type="ECO:0000256" key="2">
    <source>
        <dbReference type="ARBA" id="ARBA00008072"/>
    </source>
</evidence>
<keyword evidence="4 6" id="KW-0862">Zinc</keyword>
<evidence type="ECO:0000256" key="5">
    <source>
        <dbReference type="ARBA" id="ARBA00023002"/>
    </source>
</evidence>
<dbReference type="EMBL" id="JASGXD010000021">
    <property type="protein sequence ID" value="KAK5999706.1"/>
    <property type="molecule type" value="Genomic_DNA"/>
</dbReference>
<evidence type="ECO:0000256" key="3">
    <source>
        <dbReference type="ARBA" id="ARBA00022723"/>
    </source>
</evidence>
<evidence type="ECO:0000256" key="1">
    <source>
        <dbReference type="ARBA" id="ARBA00001947"/>
    </source>
</evidence>